<feature type="domain" description="AMP-binding enzyme C-terminal" evidence="6">
    <location>
        <begin position="432"/>
        <end position="510"/>
    </location>
</feature>
<dbReference type="InterPro" id="IPR051087">
    <property type="entry name" value="Mitochondrial_ACSM"/>
</dbReference>
<keyword evidence="3" id="KW-0547">Nucleotide-binding</keyword>
<name>A0ABS2Q866_9BACL</name>
<dbReference type="SUPFAM" id="SSF56801">
    <property type="entry name" value="Acetyl-CoA synthetase-like"/>
    <property type="match status" value="1"/>
</dbReference>
<dbReference type="EMBL" id="JAFBEV010000010">
    <property type="protein sequence ID" value="MBM7657981.1"/>
    <property type="molecule type" value="Genomic_DNA"/>
</dbReference>
<dbReference type="RefSeq" id="WP_205006388.1">
    <property type="nucleotide sequence ID" value="NZ_CBCRXA010000010.1"/>
</dbReference>
<keyword evidence="2 7" id="KW-0436">Ligase</keyword>
<evidence type="ECO:0000313" key="8">
    <source>
        <dbReference type="Proteomes" id="UP000823201"/>
    </source>
</evidence>
<dbReference type="PANTHER" id="PTHR43605">
    <property type="entry name" value="ACYL-COENZYME A SYNTHETASE"/>
    <property type="match status" value="1"/>
</dbReference>
<gene>
    <name evidence="7" type="ORF">JOC27_001432</name>
</gene>
<evidence type="ECO:0000259" key="6">
    <source>
        <dbReference type="Pfam" id="PF13193"/>
    </source>
</evidence>
<dbReference type="Pfam" id="PF13193">
    <property type="entry name" value="AMP-binding_C"/>
    <property type="match status" value="1"/>
</dbReference>
<dbReference type="EC" id="6.2.1.1" evidence="7"/>
<comment type="caution">
    <text evidence="7">The sequence shown here is derived from an EMBL/GenBank/DDBJ whole genome shotgun (WGS) entry which is preliminary data.</text>
</comment>
<comment type="similarity">
    <text evidence="1">Belongs to the ATP-dependent AMP-binding enzyme family.</text>
</comment>
<evidence type="ECO:0000256" key="4">
    <source>
        <dbReference type="ARBA" id="ARBA00022840"/>
    </source>
</evidence>
<dbReference type="InterPro" id="IPR045851">
    <property type="entry name" value="AMP-bd_C_sf"/>
</dbReference>
<protein>
    <submittedName>
        <fullName evidence="7">Acetyl-CoA synthetase</fullName>
        <ecNumber evidence="7">6.2.1.1</ecNumber>
    </submittedName>
</protein>
<proteinExistence type="inferred from homology"/>
<dbReference type="Pfam" id="PF00501">
    <property type="entry name" value="AMP-binding"/>
    <property type="match status" value="1"/>
</dbReference>
<evidence type="ECO:0000256" key="2">
    <source>
        <dbReference type="ARBA" id="ARBA00022598"/>
    </source>
</evidence>
<evidence type="ECO:0000256" key="3">
    <source>
        <dbReference type="ARBA" id="ARBA00022741"/>
    </source>
</evidence>
<feature type="domain" description="AMP-dependent synthetase/ligase" evidence="5">
    <location>
        <begin position="24"/>
        <end position="382"/>
    </location>
</feature>
<evidence type="ECO:0000256" key="1">
    <source>
        <dbReference type="ARBA" id="ARBA00006432"/>
    </source>
</evidence>
<keyword evidence="4" id="KW-0067">ATP-binding</keyword>
<dbReference type="PANTHER" id="PTHR43605:SF10">
    <property type="entry name" value="ACYL-COA SYNTHETASE MEDIUM CHAIN FAMILY MEMBER 3"/>
    <property type="match status" value="1"/>
</dbReference>
<dbReference type="InterPro" id="IPR000873">
    <property type="entry name" value="AMP-dep_synth/lig_dom"/>
</dbReference>
<dbReference type="InterPro" id="IPR042099">
    <property type="entry name" value="ANL_N_sf"/>
</dbReference>
<keyword evidence="8" id="KW-1185">Reference proteome</keyword>
<reference evidence="7 8" key="1">
    <citation type="submission" date="2021-01" db="EMBL/GenBank/DDBJ databases">
        <title>Genomic Encyclopedia of Type Strains, Phase IV (KMG-IV): sequencing the most valuable type-strain genomes for metagenomic binning, comparative biology and taxonomic classification.</title>
        <authorList>
            <person name="Goeker M."/>
        </authorList>
    </citation>
    <scope>NUCLEOTIDE SEQUENCE [LARGE SCALE GENOMIC DNA]</scope>
    <source>
        <strain evidence="7 8">DSM 100968</strain>
    </source>
</reference>
<dbReference type="NCBIfam" id="NF047394">
    <property type="entry name" value="AcylCoAsynMbcS"/>
    <property type="match status" value="1"/>
</dbReference>
<dbReference type="Gene3D" id="3.40.50.12780">
    <property type="entry name" value="N-terminal domain of ligase-like"/>
    <property type="match status" value="1"/>
</dbReference>
<organism evidence="7 8">
    <name type="scientific">Sporolactobacillus spathodeae</name>
    <dbReference type="NCBI Taxonomy" id="1465502"/>
    <lineage>
        <taxon>Bacteria</taxon>
        <taxon>Bacillati</taxon>
        <taxon>Bacillota</taxon>
        <taxon>Bacilli</taxon>
        <taxon>Bacillales</taxon>
        <taxon>Sporolactobacillaceae</taxon>
        <taxon>Sporolactobacillus</taxon>
    </lineage>
</organism>
<evidence type="ECO:0000313" key="7">
    <source>
        <dbReference type="EMBL" id="MBM7657981.1"/>
    </source>
</evidence>
<sequence>MELQDLIAPEHYNLTSEIDRFDSEKTALLWEDESGNRQSVTYHQLIQKGRQFANVLDRLGIKKGDRVMTIVPRLIDAYVIYLGALRAGVVVIPGSELLRAHDIAFRLQQGNAKAIIAYAAFTNEVDNIDEELPALQHRISVAGETEGWLSMDALMATAPAAYDTVDTRRDDMAFLTYTSGTAGTPKAVVHSHGWAYAHLRIAPTRWLDIRDGDIFWATAGPGWQKWIWSPFLSVLGKGVTGLVYFGRFHPEKQLKLLQDYKVNVLCCTPTEYRLMAKVDNLERFDLSHLRNACSAGEALNRGVVDTFKQTFDIVVKDGYGQTESTLLIGTMVGMDVRTGSMGKPILDTFITIVDENGDPVPVGEIGNIAVRRDFPALFKTYYKQPDRYQAAVIGNYFLTGDRASKDEDGYFWFHGRRDDVIISSGYTIGPVEVEDAVLKHNAVKDCAVVGSPDAVRGFIVKAFVVLKDGYTGSAELTRAIQTFVKKETAPYKYPRSIEFVGDLPKTVSGKIKRADLRALELRRASEHNLKTN</sequence>
<dbReference type="GO" id="GO:0003987">
    <property type="term" value="F:acetate-CoA ligase activity"/>
    <property type="evidence" value="ECO:0007669"/>
    <property type="project" value="UniProtKB-EC"/>
</dbReference>
<accession>A0ABS2Q866</accession>
<dbReference type="Proteomes" id="UP000823201">
    <property type="component" value="Unassembled WGS sequence"/>
</dbReference>
<evidence type="ECO:0000259" key="5">
    <source>
        <dbReference type="Pfam" id="PF00501"/>
    </source>
</evidence>
<dbReference type="InterPro" id="IPR025110">
    <property type="entry name" value="AMP-bd_C"/>
</dbReference>
<dbReference type="Gene3D" id="3.30.300.30">
    <property type="match status" value="1"/>
</dbReference>